<sequence length="148" mass="16148">MLSWGSLTLLGSVRSPRSIFFHSETSIPREQEARRRETSSSASPGSHPRTRRPVGPSGGGCRGRELNAWQLENDPHGRTPRDLPLRGTCVLGQCLSVALRVSEFTRSTQRSRCPVRLPTPSAAGVTALTGRQAFIAMSISTLKDVQRP</sequence>
<protein>
    <submittedName>
        <fullName evidence="2">Uncharacterized protein</fullName>
    </submittedName>
</protein>
<dbReference type="Proteomes" id="UP001335648">
    <property type="component" value="Unassembled WGS sequence"/>
</dbReference>
<feature type="compositionally biased region" description="Basic and acidic residues" evidence="1">
    <location>
        <begin position="27"/>
        <end position="38"/>
    </location>
</feature>
<gene>
    <name evidence="2" type="ORF">CesoFtcFv8_022697</name>
</gene>
<dbReference type="EMBL" id="JAULUE010002064">
    <property type="protein sequence ID" value="KAK5879596.1"/>
    <property type="molecule type" value="Genomic_DNA"/>
</dbReference>
<proteinExistence type="predicted"/>
<keyword evidence="3" id="KW-1185">Reference proteome</keyword>
<evidence type="ECO:0000313" key="3">
    <source>
        <dbReference type="Proteomes" id="UP001335648"/>
    </source>
</evidence>
<organism evidence="2 3">
    <name type="scientific">Champsocephalus esox</name>
    <name type="common">pike icefish</name>
    <dbReference type="NCBI Taxonomy" id="159716"/>
    <lineage>
        <taxon>Eukaryota</taxon>
        <taxon>Metazoa</taxon>
        <taxon>Chordata</taxon>
        <taxon>Craniata</taxon>
        <taxon>Vertebrata</taxon>
        <taxon>Euteleostomi</taxon>
        <taxon>Actinopterygii</taxon>
        <taxon>Neopterygii</taxon>
        <taxon>Teleostei</taxon>
        <taxon>Neoteleostei</taxon>
        <taxon>Acanthomorphata</taxon>
        <taxon>Eupercaria</taxon>
        <taxon>Perciformes</taxon>
        <taxon>Notothenioidei</taxon>
        <taxon>Channichthyidae</taxon>
        <taxon>Champsocephalus</taxon>
    </lineage>
</organism>
<name>A0AAN8B6P9_9TELE</name>
<feature type="region of interest" description="Disordered" evidence="1">
    <location>
        <begin position="24"/>
        <end position="79"/>
    </location>
</feature>
<reference evidence="2 3" key="1">
    <citation type="journal article" date="2023" name="Mol. Biol. Evol.">
        <title>Genomics of Secondarily Temperate Adaptation in the Only Non-Antarctic Icefish.</title>
        <authorList>
            <person name="Rivera-Colon A.G."/>
            <person name="Rayamajhi N."/>
            <person name="Minhas B.F."/>
            <person name="Madrigal G."/>
            <person name="Bilyk K.T."/>
            <person name="Yoon V."/>
            <person name="Hune M."/>
            <person name="Gregory S."/>
            <person name="Cheng C.H.C."/>
            <person name="Catchen J.M."/>
        </authorList>
    </citation>
    <scope>NUCLEOTIDE SEQUENCE [LARGE SCALE GENOMIC DNA]</scope>
    <source>
        <strain evidence="2">JC2023a</strain>
    </source>
</reference>
<dbReference type="AlphaFoldDB" id="A0AAN8B6P9"/>
<accession>A0AAN8B6P9</accession>
<comment type="caution">
    <text evidence="2">The sequence shown here is derived from an EMBL/GenBank/DDBJ whole genome shotgun (WGS) entry which is preliminary data.</text>
</comment>
<evidence type="ECO:0000256" key="1">
    <source>
        <dbReference type="SAM" id="MobiDB-lite"/>
    </source>
</evidence>
<evidence type="ECO:0000313" key="2">
    <source>
        <dbReference type="EMBL" id="KAK5879596.1"/>
    </source>
</evidence>